<evidence type="ECO:0008006" key="10">
    <source>
        <dbReference type="Google" id="ProtNLM"/>
    </source>
</evidence>
<keyword evidence="4" id="KW-0732">Signal</keyword>
<name>A0A3Q3J8G2_MONAL</name>
<evidence type="ECO:0000256" key="1">
    <source>
        <dbReference type="ARBA" id="ARBA00004613"/>
    </source>
</evidence>
<proteinExistence type="inferred from homology"/>
<keyword evidence="6" id="KW-0340">Growth factor binding</keyword>
<evidence type="ECO:0000256" key="5">
    <source>
        <dbReference type="ARBA" id="ARBA00023157"/>
    </source>
</evidence>
<evidence type="ECO:0000256" key="3">
    <source>
        <dbReference type="ARBA" id="ARBA00022525"/>
    </source>
</evidence>
<dbReference type="GO" id="GO:0005576">
    <property type="term" value="C:extracellular region"/>
    <property type="evidence" value="ECO:0007669"/>
    <property type="project" value="UniProtKB-SubCell"/>
</dbReference>
<feature type="compositionally biased region" description="Basic and acidic residues" evidence="7">
    <location>
        <begin position="230"/>
        <end position="247"/>
    </location>
</feature>
<accession>A0A3Q3J8G2</accession>
<dbReference type="Ensembl" id="ENSMALT00000015316.1">
    <property type="protein sequence ID" value="ENSMALP00000015008.1"/>
    <property type="gene ID" value="ENSMALG00000010540.1"/>
</dbReference>
<evidence type="ECO:0000256" key="6">
    <source>
        <dbReference type="ARBA" id="ARBA00023183"/>
    </source>
</evidence>
<evidence type="ECO:0000256" key="7">
    <source>
        <dbReference type="SAM" id="MobiDB-lite"/>
    </source>
</evidence>
<keyword evidence="3" id="KW-0964">Secreted</keyword>
<dbReference type="GO" id="GO:0007267">
    <property type="term" value="P:cell-cell signaling"/>
    <property type="evidence" value="ECO:0007669"/>
    <property type="project" value="TreeGrafter"/>
</dbReference>
<comment type="similarity">
    <text evidence="2">Belongs to the fibroblast growth factor-binding protein family.</text>
</comment>
<feature type="region of interest" description="Disordered" evidence="7">
    <location>
        <begin position="103"/>
        <end position="144"/>
    </location>
</feature>
<dbReference type="GO" id="GO:0019838">
    <property type="term" value="F:growth factor binding"/>
    <property type="evidence" value="ECO:0007669"/>
    <property type="project" value="UniProtKB-KW"/>
</dbReference>
<evidence type="ECO:0000313" key="8">
    <source>
        <dbReference type="Ensembl" id="ENSMALP00000015008.1"/>
    </source>
</evidence>
<evidence type="ECO:0000256" key="2">
    <source>
        <dbReference type="ARBA" id="ARBA00008326"/>
    </source>
</evidence>
<feature type="region of interest" description="Disordered" evidence="7">
    <location>
        <begin position="230"/>
        <end position="288"/>
    </location>
</feature>
<evidence type="ECO:0000313" key="9">
    <source>
        <dbReference type="Proteomes" id="UP000261600"/>
    </source>
</evidence>
<feature type="compositionally biased region" description="Basic and acidic residues" evidence="7">
    <location>
        <begin position="257"/>
        <end position="279"/>
    </location>
</feature>
<dbReference type="InterPro" id="IPR010510">
    <property type="entry name" value="FGF1-bd"/>
</dbReference>
<dbReference type="PANTHER" id="PTHR15258">
    <property type="entry name" value="FGF BINDING PROTEIN-RELATED"/>
    <property type="match status" value="1"/>
</dbReference>
<dbReference type="AlphaFoldDB" id="A0A3Q3J8G2"/>
<dbReference type="Proteomes" id="UP000261600">
    <property type="component" value="Unplaced"/>
</dbReference>
<sequence length="315" mass="35157">MFMEKLLIRPNWEEHVVTQWFGRKLGHLTVTHTTWLLFLCTHGSHFSYICACGSLGAQRSRVQGPDTHGREAATQRATMSTLPSSFLFLLLLLCLPVLTEAKRPSGQGKPDKPRQPPPTPTPAKRPRNRSVPGSGELTTKGGHRCTWQTSGEGLVSLLVNCSTETLGDQQRYSCRYAGKPDLCQAYGVKSSQYWKQLVGKLKKRQNACEGEKVMKAKTCKKAPVEAHMKLAERSGEEERKGGKEGGKKKVSLASKSSDGEKKKKKQEEEEEEKKKKEEITGFGDEGMVNDMEPVQSYCSEGWHAVCSFFVKFFEG</sequence>
<comment type="subcellular location">
    <subcellularLocation>
        <location evidence="1">Secreted</location>
    </subcellularLocation>
</comment>
<reference evidence="8" key="2">
    <citation type="submission" date="2025-09" db="UniProtKB">
        <authorList>
            <consortium name="Ensembl"/>
        </authorList>
    </citation>
    <scope>IDENTIFICATION</scope>
</reference>
<keyword evidence="9" id="KW-1185">Reference proteome</keyword>
<keyword evidence="5" id="KW-1015">Disulfide bond</keyword>
<dbReference type="Pfam" id="PF06473">
    <property type="entry name" value="FGF-BP1"/>
    <property type="match status" value="1"/>
</dbReference>
<reference evidence="8" key="1">
    <citation type="submission" date="2025-08" db="UniProtKB">
        <authorList>
            <consortium name="Ensembl"/>
        </authorList>
    </citation>
    <scope>IDENTIFICATION</scope>
</reference>
<protein>
    <recommendedName>
        <fullName evidence="10">Fibroblast growth factor binding protein 3</fullName>
    </recommendedName>
</protein>
<evidence type="ECO:0000256" key="4">
    <source>
        <dbReference type="ARBA" id="ARBA00022729"/>
    </source>
</evidence>
<dbReference type="PANTHER" id="PTHR15258:SF3">
    <property type="entry name" value="FIBROBLAST GROWTH FACTOR-BINDING PROTEIN 3"/>
    <property type="match status" value="1"/>
</dbReference>
<organism evidence="8 9">
    <name type="scientific">Monopterus albus</name>
    <name type="common">Swamp eel</name>
    <dbReference type="NCBI Taxonomy" id="43700"/>
    <lineage>
        <taxon>Eukaryota</taxon>
        <taxon>Metazoa</taxon>
        <taxon>Chordata</taxon>
        <taxon>Craniata</taxon>
        <taxon>Vertebrata</taxon>
        <taxon>Euteleostomi</taxon>
        <taxon>Actinopterygii</taxon>
        <taxon>Neopterygii</taxon>
        <taxon>Teleostei</taxon>
        <taxon>Neoteleostei</taxon>
        <taxon>Acanthomorphata</taxon>
        <taxon>Anabantaria</taxon>
        <taxon>Synbranchiformes</taxon>
        <taxon>Synbranchidae</taxon>
        <taxon>Monopterus</taxon>
    </lineage>
</organism>
<dbReference type="STRING" id="43700.ENSMALP00000015008"/>